<reference evidence="7" key="1">
    <citation type="submission" date="2020-11" db="EMBL/GenBank/DDBJ databases">
        <authorList>
            <person name="Tran Van P."/>
        </authorList>
    </citation>
    <scope>NUCLEOTIDE SEQUENCE</scope>
</reference>
<feature type="non-terminal residue" evidence="7">
    <location>
        <position position="1"/>
    </location>
</feature>
<protein>
    <recommendedName>
        <fullName evidence="3">glutathione transferase</fullName>
        <ecNumber evidence="3">2.5.1.18</ecNumber>
    </recommendedName>
</protein>
<evidence type="ECO:0000259" key="6">
    <source>
        <dbReference type="PROSITE" id="PS50404"/>
    </source>
</evidence>
<feature type="domain" description="GST N-terminal" evidence="6">
    <location>
        <begin position="1"/>
        <end position="57"/>
    </location>
</feature>
<evidence type="ECO:0000256" key="2">
    <source>
        <dbReference type="ARBA" id="ARBA00005861"/>
    </source>
</evidence>
<organism evidence="7">
    <name type="scientific">Oppiella nova</name>
    <dbReference type="NCBI Taxonomy" id="334625"/>
    <lineage>
        <taxon>Eukaryota</taxon>
        <taxon>Metazoa</taxon>
        <taxon>Ecdysozoa</taxon>
        <taxon>Arthropoda</taxon>
        <taxon>Chelicerata</taxon>
        <taxon>Arachnida</taxon>
        <taxon>Acari</taxon>
        <taxon>Acariformes</taxon>
        <taxon>Sarcoptiformes</taxon>
        <taxon>Oribatida</taxon>
        <taxon>Brachypylina</taxon>
        <taxon>Oppioidea</taxon>
        <taxon>Oppiidae</taxon>
        <taxon>Oppiella</taxon>
    </lineage>
</organism>
<keyword evidence="4" id="KW-0808">Transferase</keyword>
<comment type="function">
    <text evidence="1">Conjugation of reduced glutathione to a wide number of exogenous and endogenous hydrophobic electrophiles.</text>
</comment>
<dbReference type="SUPFAM" id="SSF52833">
    <property type="entry name" value="Thioredoxin-like"/>
    <property type="match status" value="1"/>
</dbReference>
<comment type="catalytic activity">
    <reaction evidence="5">
        <text>RX + glutathione = an S-substituted glutathione + a halide anion + H(+)</text>
        <dbReference type="Rhea" id="RHEA:16437"/>
        <dbReference type="ChEBI" id="CHEBI:15378"/>
        <dbReference type="ChEBI" id="CHEBI:16042"/>
        <dbReference type="ChEBI" id="CHEBI:17792"/>
        <dbReference type="ChEBI" id="CHEBI:57925"/>
        <dbReference type="ChEBI" id="CHEBI:90779"/>
        <dbReference type="EC" id="2.5.1.18"/>
    </reaction>
</comment>
<name>A0A7R9M4M9_9ACAR</name>
<dbReference type="Pfam" id="PF02798">
    <property type="entry name" value="GST_N"/>
    <property type="match status" value="1"/>
</dbReference>
<gene>
    <name evidence="7" type="ORF">ONB1V03_LOCUS9655</name>
</gene>
<dbReference type="InterPro" id="IPR004045">
    <property type="entry name" value="Glutathione_S-Trfase_N"/>
</dbReference>
<dbReference type="PANTHER" id="PTHR11571:SF222">
    <property type="entry name" value="GLUTATHIONE TRANSFERASE"/>
    <property type="match status" value="1"/>
</dbReference>
<dbReference type="Proteomes" id="UP000728032">
    <property type="component" value="Unassembled WGS sequence"/>
</dbReference>
<dbReference type="EMBL" id="CAJPVJ010006152">
    <property type="protein sequence ID" value="CAG2170184.1"/>
    <property type="molecule type" value="Genomic_DNA"/>
</dbReference>
<dbReference type="EMBL" id="OC920977">
    <property type="protein sequence ID" value="CAD7652997.1"/>
    <property type="molecule type" value="Genomic_DNA"/>
</dbReference>
<keyword evidence="8" id="KW-1185">Reference proteome</keyword>
<dbReference type="PROSITE" id="PS50404">
    <property type="entry name" value="GST_NTER"/>
    <property type="match status" value="1"/>
</dbReference>
<dbReference type="InterPro" id="IPR050213">
    <property type="entry name" value="GST_superfamily"/>
</dbReference>
<accession>A0A7R9M4M9</accession>
<proteinExistence type="inferred from homology"/>
<sequence length="85" mass="9885">YNYVLGAGPEERAEWYDNKQSLGLDFPNLPYYIDGDVKLTQSMTIMRYLSKKHGLAGHNEKERIRMDILEGQLKDFRGDFLEATL</sequence>
<dbReference type="Gene3D" id="1.20.1050.130">
    <property type="match status" value="1"/>
</dbReference>
<dbReference type="InterPro" id="IPR036249">
    <property type="entry name" value="Thioredoxin-like_sf"/>
</dbReference>
<dbReference type="OrthoDB" id="6369627at2759"/>
<evidence type="ECO:0000313" key="7">
    <source>
        <dbReference type="EMBL" id="CAD7652997.1"/>
    </source>
</evidence>
<evidence type="ECO:0000256" key="3">
    <source>
        <dbReference type="ARBA" id="ARBA00012452"/>
    </source>
</evidence>
<dbReference type="AlphaFoldDB" id="A0A7R9M4M9"/>
<dbReference type="EC" id="2.5.1.18" evidence="3"/>
<dbReference type="PANTHER" id="PTHR11571">
    <property type="entry name" value="GLUTATHIONE S-TRANSFERASE"/>
    <property type="match status" value="1"/>
</dbReference>
<dbReference type="GO" id="GO:0004364">
    <property type="term" value="F:glutathione transferase activity"/>
    <property type="evidence" value="ECO:0007669"/>
    <property type="project" value="UniProtKB-EC"/>
</dbReference>
<evidence type="ECO:0000256" key="5">
    <source>
        <dbReference type="ARBA" id="ARBA00047960"/>
    </source>
</evidence>
<evidence type="ECO:0000256" key="1">
    <source>
        <dbReference type="ARBA" id="ARBA00003701"/>
    </source>
</evidence>
<evidence type="ECO:0000256" key="4">
    <source>
        <dbReference type="ARBA" id="ARBA00022679"/>
    </source>
</evidence>
<dbReference type="GO" id="GO:0006749">
    <property type="term" value="P:glutathione metabolic process"/>
    <property type="evidence" value="ECO:0007669"/>
    <property type="project" value="TreeGrafter"/>
</dbReference>
<evidence type="ECO:0000313" key="8">
    <source>
        <dbReference type="Proteomes" id="UP000728032"/>
    </source>
</evidence>
<comment type="similarity">
    <text evidence="2">Belongs to the GST superfamily. Mu family.</text>
</comment>